<dbReference type="EMBL" id="HE797607">
    <property type="protein sequence ID" value="CCM07005.1"/>
    <property type="molecule type" value="Genomic_DNA"/>
</dbReference>
<evidence type="ECO:0000313" key="1">
    <source>
        <dbReference type="EMBL" id="CCM07005.1"/>
    </source>
</evidence>
<dbReference type="HOGENOM" id="CLU_3435067_0_0_1"/>
<protein>
    <submittedName>
        <fullName evidence="1">Uncharacterized protein</fullName>
    </submittedName>
</protein>
<gene>
    <name evidence="1" type="ORF">FIBRA_09323</name>
</gene>
<accession>J7RVR9</accession>
<organism evidence="1 2">
    <name type="scientific">Fibroporia radiculosa</name>
    <dbReference type="NCBI Taxonomy" id="599839"/>
    <lineage>
        <taxon>Eukaryota</taxon>
        <taxon>Fungi</taxon>
        <taxon>Dikarya</taxon>
        <taxon>Basidiomycota</taxon>
        <taxon>Agaricomycotina</taxon>
        <taxon>Agaricomycetes</taxon>
        <taxon>Polyporales</taxon>
        <taxon>Fibroporiaceae</taxon>
        <taxon>Fibroporia</taxon>
    </lineage>
</organism>
<proteinExistence type="predicted"/>
<name>J7RVR9_9APHY</name>
<dbReference type="InParanoid" id="J7RVR9"/>
<sequence>MSKGCPVVGESCAS</sequence>
<reference evidence="1 2" key="1">
    <citation type="journal article" date="2012" name="Appl. Environ. Microbiol.">
        <title>Short-read sequencing for genomic analysis of the brown rot fungus Fibroporia radiculosa.</title>
        <authorList>
            <person name="Tang J.D."/>
            <person name="Perkins A.D."/>
            <person name="Sonstegard T.S."/>
            <person name="Schroeder S.G."/>
            <person name="Burgess S.C."/>
            <person name="Diehl S.V."/>
        </authorList>
    </citation>
    <scope>NUCLEOTIDE SEQUENCE [LARGE SCALE GENOMIC DNA]</scope>
    <source>
        <strain evidence="1 2">TFFH 294</strain>
    </source>
</reference>
<evidence type="ECO:0000313" key="2">
    <source>
        <dbReference type="Proteomes" id="UP000006352"/>
    </source>
</evidence>
<keyword evidence="2" id="KW-1185">Reference proteome</keyword>
<dbReference type="Proteomes" id="UP000006352">
    <property type="component" value="Unassembled WGS sequence"/>
</dbReference>